<proteinExistence type="predicted"/>
<dbReference type="Gene3D" id="2.30.40.10">
    <property type="entry name" value="Urease, subunit C, domain 1"/>
    <property type="match status" value="1"/>
</dbReference>
<evidence type="ECO:0000313" key="3">
    <source>
        <dbReference type="EMBL" id="QSX76129.1"/>
    </source>
</evidence>
<dbReference type="InterPro" id="IPR051781">
    <property type="entry name" value="Metallo-dep_Hydrolase"/>
</dbReference>
<gene>
    <name evidence="3" type="ORF">HIV01_006435</name>
</gene>
<sequence length="469" mass="48886">MTTTTRRPSALLLLPALLATAVATPASGQVAAQVAAPQWTLVQAGHLLDRPGRPARGASTLLLRDGRIEAVRDGHLLAAQFDGVPATAMVTVIDLRDRYVLPGLIDSHVHLVSDKAGVEGQLDGVSRGVADHAFEAAVNARKTLAAGFTTVRNLGDEDGVTLALRDAIAAGKVPGPRIIDAGNAISTTAGHMDPTLGFRDELHAAIDVHGNTCDGAEDCRRAVRRQVGRGVDVIKIATTGGVNSRIGAGLGQQMFDDEARAIVETAHLYKKKVAVHAHGADGIAVALRAGADSIEHGTLLDDADIALFRKTGAYYVPTLSTVNGYKERLAKNPDAYTGEVRSKIEWRIGITGKSLERAVPAGVRIAFGTDAGVSLHGRNADEFELMVAHGMTPATAIQAATVNAADLLGLADQVGSLEPGKRADLIAVSGDPLSDVTVLKQVQFVMKDGRVEKDARGLQAAAGASSTAR</sequence>
<dbReference type="RefSeq" id="WP_200605521.1">
    <property type="nucleotide sequence ID" value="NZ_CP071517.1"/>
</dbReference>
<dbReference type="InterPro" id="IPR057744">
    <property type="entry name" value="OTAase-like"/>
</dbReference>
<dbReference type="InterPro" id="IPR011059">
    <property type="entry name" value="Metal-dep_hydrolase_composite"/>
</dbReference>
<dbReference type="SUPFAM" id="SSF51556">
    <property type="entry name" value="Metallo-dependent hydrolases"/>
    <property type="match status" value="1"/>
</dbReference>
<feature type="domain" description="Amidohydrolase-related" evidence="2">
    <location>
        <begin position="99"/>
        <end position="451"/>
    </location>
</feature>
<keyword evidence="4" id="KW-1185">Reference proteome</keyword>
<dbReference type="SUPFAM" id="SSF51338">
    <property type="entry name" value="Composite domain of metallo-dependent hydrolases"/>
    <property type="match status" value="1"/>
</dbReference>
<feature type="signal peptide" evidence="1">
    <location>
        <begin position="1"/>
        <end position="28"/>
    </location>
</feature>
<name>A0ABX7RFG5_9GAMM</name>
<dbReference type="CDD" id="cd01299">
    <property type="entry name" value="Met_dep_hydrolase_A"/>
    <property type="match status" value="1"/>
</dbReference>
<reference evidence="3 4" key="1">
    <citation type="submission" date="2021-02" db="EMBL/GenBank/DDBJ databases">
        <title>Lysobacter arenosi sp. nov., isolated from soil of gangwondo yeongwol, south Korea.</title>
        <authorList>
            <person name="Kim K.R."/>
            <person name="Kim K.H."/>
            <person name="Jeon C.O."/>
        </authorList>
    </citation>
    <scope>NUCLEOTIDE SEQUENCE [LARGE SCALE GENOMIC DNA]</scope>
    <source>
        <strain evidence="3 4">R7</strain>
    </source>
</reference>
<accession>A0ABX7RFG5</accession>
<evidence type="ECO:0000259" key="2">
    <source>
        <dbReference type="Pfam" id="PF01979"/>
    </source>
</evidence>
<dbReference type="PANTHER" id="PTHR43135">
    <property type="entry name" value="ALPHA-D-RIBOSE 1-METHYLPHOSPHONATE 5-TRIPHOSPHATE DIPHOSPHATASE"/>
    <property type="match status" value="1"/>
</dbReference>
<evidence type="ECO:0000313" key="4">
    <source>
        <dbReference type="Proteomes" id="UP000663400"/>
    </source>
</evidence>
<dbReference type="InterPro" id="IPR032466">
    <property type="entry name" value="Metal_Hydrolase"/>
</dbReference>
<keyword evidence="1" id="KW-0732">Signal</keyword>
<organism evidence="3 4">
    <name type="scientific">Lysobacter arenosi</name>
    <dbReference type="NCBI Taxonomy" id="2795387"/>
    <lineage>
        <taxon>Bacteria</taxon>
        <taxon>Pseudomonadati</taxon>
        <taxon>Pseudomonadota</taxon>
        <taxon>Gammaproteobacteria</taxon>
        <taxon>Lysobacterales</taxon>
        <taxon>Lysobacteraceae</taxon>
        <taxon>Lysobacter</taxon>
    </lineage>
</organism>
<dbReference type="Proteomes" id="UP000663400">
    <property type="component" value="Chromosome"/>
</dbReference>
<dbReference type="InterPro" id="IPR006680">
    <property type="entry name" value="Amidohydro-rel"/>
</dbReference>
<dbReference type="PANTHER" id="PTHR43135:SF3">
    <property type="entry name" value="ALPHA-D-RIBOSE 1-METHYLPHOSPHONATE 5-TRIPHOSPHATE DIPHOSPHATASE"/>
    <property type="match status" value="1"/>
</dbReference>
<dbReference type="EMBL" id="CP071517">
    <property type="protein sequence ID" value="QSX76129.1"/>
    <property type="molecule type" value="Genomic_DNA"/>
</dbReference>
<protein>
    <submittedName>
        <fullName evidence="3">Amidohydrolase family protein</fullName>
    </submittedName>
</protein>
<dbReference type="Pfam" id="PF01979">
    <property type="entry name" value="Amidohydro_1"/>
    <property type="match status" value="1"/>
</dbReference>
<feature type="chain" id="PRO_5046995463" evidence="1">
    <location>
        <begin position="29"/>
        <end position="469"/>
    </location>
</feature>
<evidence type="ECO:0000256" key="1">
    <source>
        <dbReference type="SAM" id="SignalP"/>
    </source>
</evidence>
<dbReference type="Gene3D" id="3.20.20.140">
    <property type="entry name" value="Metal-dependent hydrolases"/>
    <property type="match status" value="1"/>
</dbReference>